<evidence type="ECO:0000256" key="7">
    <source>
        <dbReference type="ARBA" id="ARBA00023026"/>
    </source>
</evidence>
<keyword evidence="6" id="KW-0146">Chitin degradation</keyword>
<evidence type="ECO:0000313" key="18">
    <source>
        <dbReference type="Proteomes" id="UP000214365"/>
    </source>
</evidence>
<dbReference type="GO" id="GO:0000272">
    <property type="term" value="P:polysaccharide catabolic process"/>
    <property type="evidence" value="ECO:0007669"/>
    <property type="project" value="UniProtKB-KW"/>
</dbReference>
<dbReference type="PROSITE" id="PS01095">
    <property type="entry name" value="GH18_1"/>
    <property type="match status" value="1"/>
</dbReference>
<dbReference type="InterPro" id="IPR018371">
    <property type="entry name" value="Chitin-binding_1_CS"/>
</dbReference>
<comment type="catalytic activity">
    <reaction evidence="1">
        <text>Random endo-hydrolysis of N-acetyl-beta-D-glucosaminide (1-&gt;4)-beta-linkages in chitin and chitodextrins.</text>
        <dbReference type="EC" id="3.2.1.14"/>
    </reaction>
</comment>
<dbReference type="GO" id="GO:0008061">
    <property type="term" value="F:chitin binding"/>
    <property type="evidence" value="ECO:0007669"/>
    <property type="project" value="UniProtKB-UniRule"/>
</dbReference>
<comment type="caution">
    <text evidence="17">The sequence shown here is derived from an EMBL/GenBank/DDBJ whole genome shotgun (WGS) entry which is preliminary data.</text>
</comment>
<feature type="domain" description="Chitin-binding type-1" evidence="15">
    <location>
        <begin position="86"/>
        <end position="141"/>
    </location>
</feature>
<reference evidence="17 18" key="1">
    <citation type="submission" date="2015-06" db="EMBL/GenBank/DDBJ databases">
        <title>Talaromyces atroroseus IBT 11181 draft genome.</title>
        <authorList>
            <person name="Rasmussen K.B."/>
            <person name="Rasmussen S."/>
            <person name="Petersen B."/>
            <person name="Sicheritz-Ponten T."/>
            <person name="Mortensen U.H."/>
            <person name="Thrane U."/>
        </authorList>
    </citation>
    <scope>NUCLEOTIDE SEQUENCE [LARGE SCALE GENOMIC DNA]</scope>
    <source>
        <strain evidence="17 18">IBT 11181</strain>
    </source>
</reference>
<dbReference type="InterPro" id="IPR001002">
    <property type="entry name" value="Chitin-bd_1"/>
</dbReference>
<evidence type="ECO:0000256" key="8">
    <source>
        <dbReference type="ARBA" id="ARBA00023277"/>
    </source>
</evidence>
<dbReference type="Proteomes" id="UP000214365">
    <property type="component" value="Unassembled WGS sequence"/>
</dbReference>
<dbReference type="SUPFAM" id="SSF54556">
    <property type="entry name" value="Chitinase insertion domain"/>
    <property type="match status" value="1"/>
</dbReference>
<evidence type="ECO:0000313" key="17">
    <source>
        <dbReference type="EMBL" id="OKL55264.1"/>
    </source>
</evidence>
<dbReference type="GO" id="GO:0006032">
    <property type="term" value="P:chitin catabolic process"/>
    <property type="evidence" value="ECO:0007669"/>
    <property type="project" value="UniProtKB-KW"/>
</dbReference>
<dbReference type="PROSITE" id="PS51910">
    <property type="entry name" value="GH18_2"/>
    <property type="match status" value="1"/>
</dbReference>
<dbReference type="SUPFAM" id="SSF57016">
    <property type="entry name" value="Plant lectins/antimicrobial peptides"/>
    <property type="match status" value="1"/>
</dbReference>
<feature type="disulfide bond" evidence="11">
    <location>
        <begin position="56"/>
        <end position="68"/>
    </location>
</feature>
<dbReference type="InterPro" id="IPR001579">
    <property type="entry name" value="Glyco_hydro_18_chit_AS"/>
</dbReference>
<dbReference type="GO" id="GO:0008843">
    <property type="term" value="F:endochitinase activity"/>
    <property type="evidence" value="ECO:0007669"/>
    <property type="project" value="UniProtKB-EC"/>
</dbReference>
<evidence type="ECO:0000256" key="3">
    <source>
        <dbReference type="ARBA" id="ARBA00012729"/>
    </source>
</evidence>
<dbReference type="InterPro" id="IPR011583">
    <property type="entry name" value="Chitinase_II/V-like_cat"/>
</dbReference>
<evidence type="ECO:0000256" key="2">
    <source>
        <dbReference type="ARBA" id="ARBA00008682"/>
    </source>
</evidence>
<dbReference type="Pfam" id="PF00187">
    <property type="entry name" value="Chitin_bind_1"/>
    <property type="match status" value="1"/>
</dbReference>
<feature type="domain" description="Chitin-binding type-1" evidence="15">
    <location>
        <begin position="47"/>
        <end position="85"/>
    </location>
</feature>
<keyword evidence="5 12" id="KW-0378">Hydrolase</keyword>
<dbReference type="STRING" id="1441469.A0A1Q5Q647"/>
<comment type="similarity">
    <text evidence="2">Belongs to the glycosyl hydrolase 18 family. Chitinase class V subfamily.</text>
</comment>
<dbReference type="CDD" id="cd00035">
    <property type="entry name" value="ChtBD1"/>
    <property type="match status" value="1"/>
</dbReference>
<evidence type="ECO:0000256" key="12">
    <source>
        <dbReference type="RuleBase" id="RU000489"/>
    </source>
</evidence>
<keyword evidence="9 12" id="KW-0326">Glycosidase</keyword>
<keyword evidence="4 11" id="KW-0147">Chitin-binding</keyword>
<organism evidence="17 18">
    <name type="scientific">Talaromyces atroroseus</name>
    <dbReference type="NCBI Taxonomy" id="1441469"/>
    <lineage>
        <taxon>Eukaryota</taxon>
        <taxon>Fungi</taxon>
        <taxon>Dikarya</taxon>
        <taxon>Ascomycota</taxon>
        <taxon>Pezizomycotina</taxon>
        <taxon>Eurotiomycetes</taxon>
        <taxon>Eurotiomycetidae</taxon>
        <taxon>Eurotiales</taxon>
        <taxon>Trichocomaceae</taxon>
        <taxon>Talaromyces</taxon>
        <taxon>Talaromyces sect. Trachyspermi</taxon>
    </lineage>
</organism>
<evidence type="ECO:0000256" key="11">
    <source>
        <dbReference type="PROSITE-ProRule" id="PRU00261"/>
    </source>
</evidence>
<keyword evidence="18" id="KW-1185">Reference proteome</keyword>
<dbReference type="InterPro" id="IPR001223">
    <property type="entry name" value="Glyco_hydro18_cat"/>
</dbReference>
<feature type="disulfide bond" evidence="11">
    <location>
        <begin position="105"/>
        <end position="119"/>
    </location>
</feature>
<dbReference type="SUPFAM" id="SSF51445">
    <property type="entry name" value="(Trans)glycosidases"/>
    <property type="match status" value="1"/>
</dbReference>
<dbReference type="Gene3D" id="3.20.20.80">
    <property type="entry name" value="Glycosidases"/>
    <property type="match status" value="1"/>
</dbReference>
<feature type="disulfide bond" evidence="11">
    <location>
        <begin position="61"/>
        <end position="75"/>
    </location>
</feature>
<dbReference type="EMBL" id="LFMY01000024">
    <property type="protein sequence ID" value="OKL55264.1"/>
    <property type="molecule type" value="Genomic_DNA"/>
</dbReference>
<keyword evidence="14" id="KW-0732">Signal</keyword>
<keyword evidence="10" id="KW-0624">Polysaccharide degradation</keyword>
<evidence type="ECO:0000256" key="4">
    <source>
        <dbReference type="ARBA" id="ARBA00022669"/>
    </source>
</evidence>
<accession>A0A1Q5Q647</accession>
<dbReference type="Pfam" id="PF00704">
    <property type="entry name" value="Glyco_hydro_18"/>
    <property type="match status" value="1"/>
</dbReference>
<evidence type="ECO:0000259" key="16">
    <source>
        <dbReference type="PROSITE" id="PS51910"/>
    </source>
</evidence>
<protein>
    <recommendedName>
        <fullName evidence="3">chitinase</fullName>
        <ecNumber evidence="3">3.2.1.14</ecNumber>
    </recommendedName>
</protein>
<sequence>MRSSVWLAVLAGQASLTSAKSRFEVNHGSSLNHSYQHGLLHSRDLPTGTCNAATPCANGACCGSDNLCGYSAAFCGTGCQSNCDAKAECGPYAVEGQQTCPLNVCCSEFGFCGSTTEFCVWSNPDDPEYSTCSTEYGGCGSVKRPACSTGGNSVGKRNIGYYESWANTRTCDQVAPEDLNLDGFTSINFAFAFFDPTSFQISPMDGNAASLYSRFTALKGNKPGLETWISVGGWSFTDPGSTQRAFSDMASSAANRQAFINGVIQFMNTYGFDGLDLDWEYPGADDRGGVPADTENFVTLCHEIRAAFGTKYGLTVTLPTSYWYLQHFDLPGIQDSVDWFNLMAYDLHGVWDAQSIYVGPYIAPHTNITEIDLALDLLWRAGVDSSKVVMGQGWYGRSFTLEDPNCNTPNGVCQFSGGGDAGPCSQASGILNYEEISDVITEYGVQPVWDKTAAVKWISWADNQWVSYDDGDTFKQKRDFANSRCLGGLMVWAVDQVSQTADNGFGGSAAAAGTSVTPSQQADADQSSKDSLAGLTCYVADCGQTCKPGTGEVAQFNGQPGQLSTSNRCASKSYRSLCCDSKTNVGTCQWRGYRGAGLSCIGGCADGETELTTNTNSHDSKAGDKNCHGGLQSFCCANFQPTSSSLQDDLEDAAKAAAEAAAEQAALDIAAKAFCRIAVPALLAPLELVEDLIPIFGEIADAIEIAATPAIIDGCVKGIEKEGKAEFKVFGKKHTLSFSEPTTKPTDVPDRPPSKSDTPTKTGDKDEPTCQAKAKRADAPVPTNTHYVDSNKFKILSSTVHSKKNTDWVDGQGWAIKAQWPPTGVIALPEHYQLIAGYVTVARRQTEDVDSCGNTKRVVVTLNRDWQGYAYDIRAQGGRVIFMIRTASAATWDGDNAKRTYGPFTVVYSDLGPIRQGLDFAQIQARGQVLANTMGPYVYWTNNCNTFATRLYQDIAL</sequence>
<dbReference type="Gene3D" id="3.30.60.10">
    <property type="entry name" value="Endochitinase-like"/>
    <property type="match status" value="2"/>
</dbReference>
<feature type="chain" id="PRO_5012276377" description="chitinase" evidence="14">
    <location>
        <begin position="20"/>
        <end position="957"/>
    </location>
</feature>
<dbReference type="InterPro" id="IPR050314">
    <property type="entry name" value="Glycosyl_Hydrlase_18"/>
</dbReference>
<keyword evidence="7" id="KW-0843">Virulence</keyword>
<feature type="region of interest" description="Disordered" evidence="13">
    <location>
        <begin position="738"/>
        <end position="785"/>
    </location>
</feature>
<evidence type="ECO:0000256" key="6">
    <source>
        <dbReference type="ARBA" id="ARBA00023024"/>
    </source>
</evidence>
<dbReference type="EC" id="3.2.1.14" evidence="3"/>
<dbReference type="Gene3D" id="3.10.50.10">
    <property type="match status" value="1"/>
</dbReference>
<dbReference type="InterPro" id="IPR036861">
    <property type="entry name" value="Endochitinase-like_sf"/>
</dbReference>
<dbReference type="InterPro" id="IPR017853">
    <property type="entry name" value="GH"/>
</dbReference>
<feature type="disulfide bond" evidence="11">
    <location>
        <begin position="79"/>
        <end position="83"/>
    </location>
</feature>
<dbReference type="OrthoDB" id="73875at2759"/>
<name>A0A1Q5Q647_TALAT</name>
<keyword evidence="11" id="KW-1015">Disulfide bond</keyword>
<evidence type="ECO:0000256" key="1">
    <source>
        <dbReference type="ARBA" id="ARBA00000822"/>
    </source>
</evidence>
<dbReference type="SMART" id="SM00270">
    <property type="entry name" value="ChtBD1"/>
    <property type="match status" value="2"/>
</dbReference>
<evidence type="ECO:0000256" key="14">
    <source>
        <dbReference type="SAM" id="SignalP"/>
    </source>
</evidence>
<keyword evidence="8" id="KW-0119">Carbohydrate metabolism</keyword>
<dbReference type="AlphaFoldDB" id="A0A1Q5Q647"/>
<dbReference type="PROSITE" id="PS50941">
    <property type="entry name" value="CHIT_BIND_I_2"/>
    <property type="match status" value="2"/>
</dbReference>
<dbReference type="GeneID" id="31009221"/>
<evidence type="ECO:0000256" key="9">
    <source>
        <dbReference type="ARBA" id="ARBA00023295"/>
    </source>
</evidence>
<comment type="caution">
    <text evidence="11">Lacks conserved residue(s) required for the propagation of feature annotation.</text>
</comment>
<dbReference type="PROSITE" id="PS00026">
    <property type="entry name" value="CHIT_BIND_I_1"/>
    <property type="match status" value="1"/>
</dbReference>
<dbReference type="PANTHER" id="PTHR11177">
    <property type="entry name" value="CHITINASE"/>
    <property type="match status" value="1"/>
</dbReference>
<feature type="signal peptide" evidence="14">
    <location>
        <begin position="1"/>
        <end position="19"/>
    </location>
</feature>
<feature type="domain" description="GH18" evidence="16">
    <location>
        <begin position="156"/>
        <end position="508"/>
    </location>
</feature>
<proteinExistence type="inferred from homology"/>
<dbReference type="SMART" id="SM00636">
    <property type="entry name" value="Glyco_18"/>
    <property type="match status" value="1"/>
</dbReference>
<evidence type="ECO:0000256" key="5">
    <source>
        <dbReference type="ARBA" id="ARBA00022801"/>
    </source>
</evidence>
<feature type="disulfide bond" evidence="11">
    <location>
        <begin position="100"/>
        <end position="112"/>
    </location>
</feature>
<dbReference type="InterPro" id="IPR029070">
    <property type="entry name" value="Chitinase_insertion_sf"/>
</dbReference>
<evidence type="ECO:0000256" key="10">
    <source>
        <dbReference type="ARBA" id="ARBA00023326"/>
    </source>
</evidence>
<dbReference type="PANTHER" id="PTHR11177:SF333">
    <property type="entry name" value="CHITINASE"/>
    <property type="match status" value="1"/>
</dbReference>
<evidence type="ECO:0000256" key="13">
    <source>
        <dbReference type="SAM" id="MobiDB-lite"/>
    </source>
</evidence>
<dbReference type="RefSeq" id="XP_020115385.1">
    <property type="nucleotide sequence ID" value="XM_020265399.1"/>
</dbReference>
<evidence type="ECO:0000259" key="15">
    <source>
        <dbReference type="PROSITE" id="PS50941"/>
    </source>
</evidence>
<gene>
    <name evidence="17" type="ORF">UA08_09465</name>
</gene>